<dbReference type="RefSeq" id="WP_170111199.1">
    <property type="nucleotide sequence ID" value="NZ_PVUE01000034.1"/>
</dbReference>
<evidence type="ECO:0000256" key="1">
    <source>
        <dbReference type="SAM" id="Coils"/>
    </source>
</evidence>
<gene>
    <name evidence="3" type="ORF">CLV47_1345</name>
</gene>
<evidence type="ECO:0000313" key="3">
    <source>
        <dbReference type="EMBL" id="PRZ29265.1"/>
    </source>
</evidence>
<name>A0A2T0YYT7_9ACTN</name>
<dbReference type="AlphaFoldDB" id="A0A2T0YYT7"/>
<feature type="coiled-coil region" evidence="1">
    <location>
        <begin position="58"/>
        <end position="85"/>
    </location>
</feature>
<sequence>MTLAQDIKAYAEKSFEDAKSAAASSSKPFYAWVGANDLALEQSKTFFAKVQEQAEEFTTDFNAKLADLRKEIEKALAESREKAQQLPNLVGKFDLEEAKKAFDDYSTQVAKFYGQLSTRGEKVFEELSKDFSKNPVVKKVSEAAAEASESARTLITRGEKNVNEIIEAGADAVADSAREVKKSARTGVRSAAAREGAQGRTTTAAKKAPAKKAPAKKAAAKKAPAKSATATSAPAKPANS</sequence>
<keyword evidence="4" id="KW-1185">Reference proteome</keyword>
<proteinExistence type="predicted"/>
<protein>
    <submittedName>
        <fullName evidence="3">Heparin binding hemagglutinin HbhA</fullName>
    </submittedName>
</protein>
<evidence type="ECO:0000313" key="4">
    <source>
        <dbReference type="Proteomes" id="UP000237752"/>
    </source>
</evidence>
<dbReference type="Proteomes" id="UP000237752">
    <property type="component" value="Unassembled WGS sequence"/>
</dbReference>
<reference evidence="3 4" key="1">
    <citation type="submission" date="2018-03" db="EMBL/GenBank/DDBJ databases">
        <title>Genomic Encyclopedia of Archaeal and Bacterial Type Strains, Phase II (KMG-II): from individual species to whole genera.</title>
        <authorList>
            <person name="Goeker M."/>
        </authorList>
    </citation>
    <scope>NUCLEOTIDE SEQUENCE [LARGE SCALE GENOMIC DNA]</scope>
    <source>
        <strain evidence="3 4">DSM 100065</strain>
    </source>
</reference>
<accession>A0A2T0YYT7</accession>
<organism evidence="3 4">
    <name type="scientific">Antricoccus suffuscus</name>
    <dbReference type="NCBI Taxonomy" id="1629062"/>
    <lineage>
        <taxon>Bacteria</taxon>
        <taxon>Bacillati</taxon>
        <taxon>Actinomycetota</taxon>
        <taxon>Actinomycetes</taxon>
        <taxon>Geodermatophilales</taxon>
        <taxon>Antricoccaceae</taxon>
        <taxon>Antricoccus</taxon>
    </lineage>
</organism>
<dbReference type="EMBL" id="PVUE01000034">
    <property type="protein sequence ID" value="PRZ29265.1"/>
    <property type="molecule type" value="Genomic_DNA"/>
</dbReference>
<keyword evidence="1" id="KW-0175">Coiled coil</keyword>
<evidence type="ECO:0000256" key="2">
    <source>
        <dbReference type="SAM" id="MobiDB-lite"/>
    </source>
</evidence>
<feature type="compositionally biased region" description="Low complexity" evidence="2">
    <location>
        <begin position="225"/>
        <end position="240"/>
    </location>
</feature>
<feature type="compositionally biased region" description="Basic residues" evidence="2">
    <location>
        <begin position="208"/>
        <end position="224"/>
    </location>
</feature>
<feature type="region of interest" description="Disordered" evidence="2">
    <location>
        <begin position="174"/>
        <end position="240"/>
    </location>
</feature>
<comment type="caution">
    <text evidence="3">The sequence shown here is derived from an EMBL/GenBank/DDBJ whole genome shotgun (WGS) entry which is preliminary data.</text>
</comment>